<dbReference type="EMBL" id="CAJPEX010002360">
    <property type="protein sequence ID" value="CAG0920887.1"/>
    <property type="molecule type" value="Genomic_DNA"/>
</dbReference>
<organism evidence="2">
    <name type="scientific">Notodromas monacha</name>
    <dbReference type="NCBI Taxonomy" id="399045"/>
    <lineage>
        <taxon>Eukaryota</taxon>
        <taxon>Metazoa</taxon>
        <taxon>Ecdysozoa</taxon>
        <taxon>Arthropoda</taxon>
        <taxon>Crustacea</taxon>
        <taxon>Oligostraca</taxon>
        <taxon>Ostracoda</taxon>
        <taxon>Podocopa</taxon>
        <taxon>Podocopida</taxon>
        <taxon>Cypridocopina</taxon>
        <taxon>Cypridoidea</taxon>
        <taxon>Cyprididae</taxon>
        <taxon>Notodromas</taxon>
    </lineage>
</organism>
<reference evidence="2" key="1">
    <citation type="submission" date="2020-11" db="EMBL/GenBank/DDBJ databases">
        <authorList>
            <person name="Tran Van P."/>
        </authorList>
    </citation>
    <scope>NUCLEOTIDE SEQUENCE</scope>
</reference>
<evidence type="ECO:0000256" key="1">
    <source>
        <dbReference type="SAM" id="MobiDB-lite"/>
    </source>
</evidence>
<evidence type="ECO:0000313" key="2">
    <source>
        <dbReference type="EMBL" id="CAD7280735.1"/>
    </source>
</evidence>
<sequence length="268" mass="28370">MDAFGKDTSSRILSVTWKTGLSLEIPSKMGTLLETGTAVVLITDDTCPANLHRPPSRTMEEDSASPTQSTSPSRITTYKNKYAGLLLNRRKKKCFRYMEGSKNGMENPNSVASSLDEANTPDSNKTDNSISGSMSASGSGSMSDLKGHRSILSPAMSMSSPQSLPLTSPMMLPSPSLSLMSPMTPNSALSRVSSATDNASLCAFSPTPLLSLPGMPVQQRGRVGTNPHDINNPLSVNQLTGLCQPKAKPHSLTKPVEDTGPSIVSVNT</sequence>
<keyword evidence="3" id="KW-1185">Reference proteome</keyword>
<feature type="region of interest" description="Disordered" evidence="1">
    <location>
        <begin position="247"/>
        <end position="268"/>
    </location>
</feature>
<dbReference type="OrthoDB" id="2307332at2759"/>
<protein>
    <submittedName>
        <fullName evidence="2">Uncharacterized protein</fullName>
    </submittedName>
</protein>
<dbReference type="AlphaFoldDB" id="A0A7R9BSH3"/>
<dbReference type="Proteomes" id="UP000678499">
    <property type="component" value="Unassembled WGS sequence"/>
</dbReference>
<feature type="region of interest" description="Disordered" evidence="1">
    <location>
        <begin position="100"/>
        <end position="147"/>
    </location>
</feature>
<proteinExistence type="predicted"/>
<feature type="compositionally biased region" description="Polar residues" evidence="1">
    <location>
        <begin position="104"/>
        <end position="128"/>
    </location>
</feature>
<gene>
    <name evidence="2" type="ORF">NMOB1V02_LOCUS8392</name>
</gene>
<dbReference type="EMBL" id="OA884397">
    <property type="protein sequence ID" value="CAD7280735.1"/>
    <property type="molecule type" value="Genomic_DNA"/>
</dbReference>
<feature type="compositionally biased region" description="Polar residues" evidence="1">
    <location>
        <begin position="64"/>
        <end position="75"/>
    </location>
</feature>
<accession>A0A7R9BSH3</accession>
<evidence type="ECO:0000313" key="3">
    <source>
        <dbReference type="Proteomes" id="UP000678499"/>
    </source>
</evidence>
<name>A0A7R9BSH3_9CRUS</name>
<feature type="region of interest" description="Disordered" evidence="1">
    <location>
        <begin position="48"/>
        <end position="75"/>
    </location>
</feature>
<feature type="compositionally biased region" description="Low complexity" evidence="1">
    <location>
        <begin position="129"/>
        <end position="143"/>
    </location>
</feature>